<gene>
    <name evidence="2" type="ORF">ACIGXA_14295</name>
</gene>
<accession>A0ABW8C8J4</accession>
<evidence type="ECO:0000256" key="1">
    <source>
        <dbReference type="SAM" id="Phobius"/>
    </source>
</evidence>
<comment type="caution">
    <text evidence="2">The sequence shown here is derived from an EMBL/GenBank/DDBJ whole genome shotgun (WGS) entry which is preliminary data.</text>
</comment>
<keyword evidence="3" id="KW-1185">Reference proteome</keyword>
<evidence type="ECO:0000313" key="2">
    <source>
        <dbReference type="EMBL" id="MFI9101685.1"/>
    </source>
</evidence>
<keyword evidence="1" id="KW-1133">Transmembrane helix</keyword>
<reference evidence="2 3" key="1">
    <citation type="submission" date="2024-10" db="EMBL/GenBank/DDBJ databases">
        <title>The Natural Products Discovery Center: Release of the First 8490 Sequenced Strains for Exploring Actinobacteria Biosynthetic Diversity.</title>
        <authorList>
            <person name="Kalkreuter E."/>
            <person name="Kautsar S.A."/>
            <person name="Yang D."/>
            <person name="Bader C.D."/>
            <person name="Teijaro C.N."/>
            <person name="Fluegel L."/>
            <person name="Davis C.M."/>
            <person name="Simpson J.R."/>
            <person name="Lauterbach L."/>
            <person name="Steele A.D."/>
            <person name="Gui C."/>
            <person name="Meng S."/>
            <person name="Li G."/>
            <person name="Viehrig K."/>
            <person name="Ye F."/>
            <person name="Su P."/>
            <person name="Kiefer A.F."/>
            <person name="Nichols A."/>
            <person name="Cepeda A.J."/>
            <person name="Yan W."/>
            <person name="Fan B."/>
            <person name="Jiang Y."/>
            <person name="Adhikari A."/>
            <person name="Zheng C.-J."/>
            <person name="Schuster L."/>
            <person name="Cowan T.M."/>
            <person name="Smanski M.J."/>
            <person name="Chevrette M.G."/>
            <person name="De Carvalho L.P.S."/>
            <person name="Shen B."/>
        </authorList>
    </citation>
    <scope>NUCLEOTIDE SEQUENCE [LARGE SCALE GENOMIC DNA]</scope>
    <source>
        <strain evidence="2 3">NPDC053399</strain>
    </source>
</reference>
<feature type="transmembrane region" description="Helical" evidence="1">
    <location>
        <begin position="36"/>
        <end position="58"/>
    </location>
</feature>
<proteinExistence type="predicted"/>
<organism evidence="2 3">
    <name type="scientific">Streptomyces fildesensis</name>
    <dbReference type="NCBI Taxonomy" id="375757"/>
    <lineage>
        <taxon>Bacteria</taxon>
        <taxon>Bacillati</taxon>
        <taxon>Actinomycetota</taxon>
        <taxon>Actinomycetes</taxon>
        <taxon>Kitasatosporales</taxon>
        <taxon>Streptomycetaceae</taxon>
        <taxon>Streptomyces</taxon>
    </lineage>
</organism>
<dbReference type="RefSeq" id="WP_399648358.1">
    <property type="nucleotide sequence ID" value="NZ_JBITYG010000003.1"/>
</dbReference>
<sequence length="219" mass="23751">MNYVFCIAIGVIVGFSELVSRYKDEPLRVLSAWGTWFYLVLNGASAALALYLTCVFGLSFGATNPNSRTVVQVLASGLGAMALLRSSFANPKVDGKIKLLGPSAILEAFLHAAEDSVDRRQGVRRARIVAPIMAPISFDLAYKPLVEHCIALMQNMPDAKAQILRKDVQALAKEDIPEVHKTLRLGLKLLNAVGPKMLDEAVKSMGDSIKSPQENSTHS</sequence>
<protein>
    <submittedName>
        <fullName evidence="2">Uncharacterized protein</fullName>
    </submittedName>
</protein>
<name>A0ABW8C8J4_9ACTN</name>
<dbReference type="Proteomes" id="UP001614394">
    <property type="component" value="Unassembled WGS sequence"/>
</dbReference>
<keyword evidence="1" id="KW-0812">Transmembrane</keyword>
<keyword evidence="1" id="KW-0472">Membrane</keyword>
<evidence type="ECO:0000313" key="3">
    <source>
        <dbReference type="Proteomes" id="UP001614394"/>
    </source>
</evidence>
<dbReference type="EMBL" id="JBITYG010000003">
    <property type="protein sequence ID" value="MFI9101685.1"/>
    <property type="molecule type" value="Genomic_DNA"/>
</dbReference>